<feature type="transmembrane region" description="Helical" evidence="2">
    <location>
        <begin position="17"/>
        <end position="36"/>
    </location>
</feature>
<evidence type="ECO:0000256" key="2">
    <source>
        <dbReference type="SAM" id="Phobius"/>
    </source>
</evidence>
<organism evidence="3">
    <name type="scientific">Neisseria leonii</name>
    <dbReference type="NCBI Taxonomy" id="2995413"/>
    <lineage>
        <taxon>Bacteria</taxon>
        <taxon>Pseudomonadati</taxon>
        <taxon>Pseudomonadota</taxon>
        <taxon>Betaproteobacteria</taxon>
        <taxon>Neisseriales</taxon>
        <taxon>Neisseriaceae</taxon>
        <taxon>Neisseria</taxon>
    </lineage>
</organism>
<gene>
    <name evidence="3" type="ORF">ORY91_001644</name>
    <name evidence="4" type="ORF">V9W64_10615</name>
</gene>
<keyword evidence="2" id="KW-0812">Transmembrane</keyword>
<evidence type="ECO:0000313" key="5">
    <source>
        <dbReference type="Proteomes" id="UP001149607"/>
    </source>
</evidence>
<reference evidence="4" key="2">
    <citation type="submission" date="2024-02" db="EMBL/GenBank/DDBJ databases">
        <title>Neisseria leonii sp. nov.</title>
        <authorList>
            <person name="Boutroux M."/>
            <person name="Favre-Rochex S."/>
            <person name="Gorgette O."/>
            <person name="Touak G."/>
            <person name="Muhle E."/>
            <person name="Chesneau O."/>
            <person name="Clermont D."/>
            <person name="Rahi P."/>
        </authorList>
    </citation>
    <scope>NUCLEOTIDE SEQUENCE</scope>
    <source>
        <strain evidence="4">51.81</strain>
    </source>
</reference>
<keyword evidence="5" id="KW-1185">Reference proteome</keyword>
<dbReference type="Proteomes" id="UP001149607">
    <property type="component" value="Chromosome"/>
</dbReference>
<evidence type="ECO:0000313" key="3">
    <source>
        <dbReference type="EMBL" id="MDD9328224.1"/>
    </source>
</evidence>
<keyword evidence="1" id="KW-0175">Coiled coil</keyword>
<feature type="transmembrane region" description="Helical" evidence="2">
    <location>
        <begin position="42"/>
        <end position="60"/>
    </location>
</feature>
<accession>A0A9X4IBB5</accession>
<proteinExistence type="predicted"/>
<dbReference type="RefSeq" id="WP_274585329.1">
    <property type="nucleotide sequence ID" value="NZ_CP146598.1"/>
</dbReference>
<feature type="coiled-coil region" evidence="1">
    <location>
        <begin position="172"/>
        <end position="252"/>
    </location>
</feature>
<evidence type="ECO:0000256" key="1">
    <source>
        <dbReference type="SAM" id="Coils"/>
    </source>
</evidence>
<keyword evidence="2" id="KW-1133">Transmembrane helix</keyword>
<dbReference type="AlphaFoldDB" id="A0A9X4IBB5"/>
<protein>
    <submittedName>
        <fullName evidence="3">Uncharacterized protein</fullName>
    </submittedName>
</protein>
<dbReference type="EMBL" id="CP146598">
    <property type="protein sequence ID" value="WWY03115.1"/>
    <property type="molecule type" value="Genomic_DNA"/>
</dbReference>
<name>A0A9X4IBB5_9NEIS</name>
<reference evidence="3" key="1">
    <citation type="submission" date="2022-10" db="EMBL/GenBank/DDBJ databases">
        <authorList>
            <person name="Boutroux M."/>
        </authorList>
    </citation>
    <scope>NUCLEOTIDE SEQUENCE</scope>
    <source>
        <strain evidence="3">51.81</strain>
    </source>
</reference>
<keyword evidence="2" id="KW-0472">Membrane</keyword>
<feature type="coiled-coil region" evidence="1">
    <location>
        <begin position="65"/>
        <end position="137"/>
    </location>
</feature>
<evidence type="ECO:0000313" key="4">
    <source>
        <dbReference type="EMBL" id="WWY03115.1"/>
    </source>
</evidence>
<dbReference type="EMBL" id="JAPQFL010000005">
    <property type="protein sequence ID" value="MDD9328224.1"/>
    <property type="molecule type" value="Genomic_DNA"/>
</dbReference>
<sequence>METKKPEGARKETFRELLYYIPMGLGIVMVTCSLFAGEIPFGDAVTVFIVGFFMTFFFGIREGNRTQLLVKEARLKDEAEQLETERQLLEAEKQQLETERQLLEEEMQELEEERQELEAERQRLETYVEEARKQDEAIWHKWRDECEARWEKWVAKCEASLEESETRHQKDLAAWQESNAKWEEAVEACEAQIKLLQKSLQESENENRILREKYEELVNTGDDVIGRLDRTAHNLRDKLHEAQKRADMLQMKLNQIKPKRRPY</sequence>